<gene>
    <name evidence="2" type="primary">52</name>
    <name evidence="2" type="ORF">SEA_IDENTITYCRISIS_52</name>
</gene>
<reference evidence="2 3" key="1">
    <citation type="submission" date="2019-07" db="EMBL/GenBank/DDBJ databases">
        <authorList>
            <person name="Widmer J."/>
            <person name="Andre W."/>
            <person name="Castro A."/>
            <person name="Cintron J."/>
            <person name="Cintron J."/>
            <person name="Elliott S."/>
            <person name="Harel H."/>
            <person name="Hasan D."/>
            <person name="Page A."/>
            <person name="Santana M."/>
            <person name="Slobasky M."/>
            <person name="Stevens T."/>
            <person name="Vilcin V."/>
            <person name="Whitaker K."/>
            <person name="Yelvington M."/>
            <person name="Wiersma-Koch H."/>
            <person name="Douthitt C."/>
            <person name="D'Elia T."/>
            <person name="Garlena R.A."/>
            <person name="Russell D.A."/>
            <person name="Pope W.H."/>
            <person name="Jacobs-Sera D."/>
            <person name="Hatfull G.F."/>
        </authorList>
    </citation>
    <scope>NUCLEOTIDE SEQUENCE [LARGE SCALE GENOMIC DNA]</scope>
</reference>
<dbReference type="Pfam" id="PF13384">
    <property type="entry name" value="HTH_23"/>
    <property type="match status" value="1"/>
</dbReference>
<evidence type="ECO:0000256" key="1">
    <source>
        <dbReference type="SAM" id="Phobius"/>
    </source>
</evidence>
<feature type="transmembrane region" description="Helical" evidence="1">
    <location>
        <begin position="21"/>
        <end position="40"/>
    </location>
</feature>
<dbReference type="Pfam" id="PF10935">
    <property type="entry name" value="DUF2637"/>
    <property type="match status" value="1"/>
</dbReference>
<protein>
    <recommendedName>
        <fullName evidence="4">Helix-turn-helix DNA binding domain protein</fullName>
    </recommendedName>
</protein>
<keyword evidence="1" id="KW-0812">Transmembrane</keyword>
<feature type="transmembrane region" description="Helical" evidence="1">
    <location>
        <begin position="82"/>
        <end position="105"/>
    </location>
</feature>
<dbReference type="RefSeq" id="YP_010754780.1">
    <property type="nucleotide sequence ID" value="NC_073463.1"/>
</dbReference>
<evidence type="ECO:0008006" key="4">
    <source>
        <dbReference type="Google" id="ProtNLM"/>
    </source>
</evidence>
<dbReference type="GeneID" id="80019379"/>
<dbReference type="KEGG" id="vg:80019379"/>
<keyword evidence="1" id="KW-0472">Membrane</keyword>
<name>A0A5J6TGQ8_9CAUD</name>
<proteinExistence type="predicted"/>
<dbReference type="EMBL" id="MN234184">
    <property type="protein sequence ID" value="QFG10071.1"/>
    <property type="molecule type" value="Genomic_DNA"/>
</dbReference>
<feature type="transmembrane region" description="Helical" evidence="1">
    <location>
        <begin position="111"/>
        <end position="138"/>
    </location>
</feature>
<evidence type="ECO:0000313" key="3">
    <source>
        <dbReference type="Proteomes" id="UP000326087"/>
    </source>
</evidence>
<keyword evidence="1" id="KW-1133">Transmembrane helix</keyword>
<dbReference type="InterPro" id="IPR021235">
    <property type="entry name" value="DUF2637"/>
</dbReference>
<dbReference type="Proteomes" id="UP000326087">
    <property type="component" value="Segment"/>
</dbReference>
<feature type="transmembrane region" description="Helical" evidence="1">
    <location>
        <begin position="46"/>
        <end position="70"/>
    </location>
</feature>
<accession>A0A5J6TGQ8</accession>
<evidence type="ECO:0000313" key="2">
    <source>
        <dbReference type="EMBL" id="QFG10071.1"/>
    </source>
</evidence>
<keyword evidence="3" id="KW-1185">Reference proteome</keyword>
<organism evidence="2 3">
    <name type="scientific">Mycobacterium phage IdentityCrisis</name>
    <dbReference type="NCBI Taxonomy" id="2599866"/>
    <lineage>
        <taxon>Viruses</taxon>
        <taxon>Duplodnaviria</taxon>
        <taxon>Heunggongvirae</taxon>
        <taxon>Uroviricota</taxon>
        <taxon>Caudoviricetes</taxon>
        <taxon>Identitycrisisvirus</taxon>
        <taxon>Identitycrisisvirus identitycrisis</taxon>
    </lineage>
</organism>
<sequence length="242" mass="25069">MSTTLRVAPNTRGAVRFFWGWLIGSAAVSIAGVVTHAALGHAPSPVIASALAVAIVLIQLSATLGVHVLVQAHITGAAYRCALTIAVAIALGAFVLNFVALRGLAIDQAGITAAIAWIAPLIIDLGMTASTVALLALINAQRAAQLHIAARPEAQTSAAVHVEVHNTVRTDAHTACDDAQPAEDFAHLEIAQRIVMQAGVRIAPERVARVLAVHAQTGATPSVIARQTGVHHRTVQRILDAA</sequence>